<dbReference type="eggNOG" id="COG0262">
    <property type="taxonomic scope" value="Bacteria"/>
</dbReference>
<dbReference type="GO" id="GO:0008703">
    <property type="term" value="F:5-amino-6-(5-phosphoribosylamino)uracil reductase activity"/>
    <property type="evidence" value="ECO:0007669"/>
    <property type="project" value="InterPro"/>
</dbReference>
<protein>
    <submittedName>
        <fullName evidence="2">Bifunctional deaminase-reductase-like protein</fullName>
    </submittedName>
</protein>
<evidence type="ECO:0000313" key="2">
    <source>
        <dbReference type="EMBL" id="ADY58670.1"/>
    </source>
</evidence>
<feature type="domain" description="Bacterial bifunctional deaminase-reductase C-terminal" evidence="1">
    <location>
        <begin position="9"/>
        <end position="169"/>
    </location>
</feature>
<accession>F0SJY1</accession>
<dbReference type="PANTHER" id="PTHR38011">
    <property type="entry name" value="DIHYDROFOLATE REDUCTASE FAMILY PROTEIN (AFU_ORTHOLOGUE AFUA_8G06820)"/>
    <property type="match status" value="1"/>
</dbReference>
<sequence length="186" mass="20545">MSKTQFYGAASLDGFIATENHSLDWLMQFGEMENETYSAFIEQVGALAMGSSTYEWLLRELKQGNELLGETWPYKQPTWIFSSRQLPEVAGADLRFVQGDVRPVHEQMQAAAAGKNIWIIGGGDLVGQFYDAGLLNELIVQVAAVTLGSGQPLLPRQIITPPLQLTSATMHGTAFAELRYDVQYAK</sequence>
<dbReference type="GO" id="GO:0009231">
    <property type="term" value="P:riboflavin biosynthetic process"/>
    <property type="evidence" value="ECO:0007669"/>
    <property type="project" value="InterPro"/>
</dbReference>
<proteinExistence type="predicted"/>
<name>F0SJY1_RUBBR</name>
<dbReference type="PANTHER" id="PTHR38011:SF11">
    <property type="entry name" value="2,5-DIAMINO-6-RIBOSYLAMINO-4(3H)-PYRIMIDINONE 5'-PHOSPHATE REDUCTASE"/>
    <property type="match status" value="1"/>
</dbReference>
<reference evidence="3" key="1">
    <citation type="submission" date="2011-02" db="EMBL/GenBank/DDBJ databases">
        <title>The complete genome of Planctomyces brasiliensis DSM 5305.</title>
        <authorList>
            <person name="Lucas S."/>
            <person name="Copeland A."/>
            <person name="Lapidus A."/>
            <person name="Bruce D."/>
            <person name="Goodwin L."/>
            <person name="Pitluck S."/>
            <person name="Kyrpides N."/>
            <person name="Mavromatis K."/>
            <person name="Pagani I."/>
            <person name="Ivanova N."/>
            <person name="Ovchinnikova G."/>
            <person name="Lu M."/>
            <person name="Detter J.C."/>
            <person name="Han C."/>
            <person name="Land M."/>
            <person name="Hauser L."/>
            <person name="Markowitz V."/>
            <person name="Cheng J.-F."/>
            <person name="Hugenholtz P."/>
            <person name="Woyke T."/>
            <person name="Wu D."/>
            <person name="Tindall B."/>
            <person name="Pomrenke H.G."/>
            <person name="Brambilla E."/>
            <person name="Klenk H.-P."/>
            <person name="Eisen J.A."/>
        </authorList>
    </citation>
    <scope>NUCLEOTIDE SEQUENCE [LARGE SCALE GENOMIC DNA]</scope>
    <source>
        <strain evidence="3">ATCC 49424 / DSM 5305 / JCM 21570 / NBRC 103401 / IFAM 1448</strain>
    </source>
</reference>
<dbReference type="Pfam" id="PF01872">
    <property type="entry name" value="RibD_C"/>
    <property type="match status" value="1"/>
</dbReference>
<evidence type="ECO:0000313" key="3">
    <source>
        <dbReference type="Proteomes" id="UP000006860"/>
    </source>
</evidence>
<dbReference type="AlphaFoldDB" id="F0SJY1"/>
<dbReference type="InterPro" id="IPR002734">
    <property type="entry name" value="RibDG_C"/>
</dbReference>
<dbReference type="Gene3D" id="3.40.430.10">
    <property type="entry name" value="Dihydrofolate Reductase, subunit A"/>
    <property type="match status" value="1"/>
</dbReference>
<keyword evidence="3" id="KW-1185">Reference proteome</keyword>
<dbReference type="InterPro" id="IPR024072">
    <property type="entry name" value="DHFR-like_dom_sf"/>
</dbReference>
<gene>
    <name evidence="2" type="ordered locus">Plabr_1049</name>
</gene>
<dbReference type="STRING" id="756272.Plabr_1049"/>
<dbReference type="InterPro" id="IPR050765">
    <property type="entry name" value="Riboflavin_Biosynth_HTPR"/>
</dbReference>
<dbReference type="RefSeq" id="WP_013627403.1">
    <property type="nucleotide sequence ID" value="NC_015174.1"/>
</dbReference>
<dbReference type="SUPFAM" id="SSF53597">
    <property type="entry name" value="Dihydrofolate reductase-like"/>
    <property type="match status" value="1"/>
</dbReference>
<dbReference type="EMBL" id="CP002546">
    <property type="protein sequence ID" value="ADY58670.1"/>
    <property type="molecule type" value="Genomic_DNA"/>
</dbReference>
<dbReference type="Proteomes" id="UP000006860">
    <property type="component" value="Chromosome"/>
</dbReference>
<evidence type="ECO:0000259" key="1">
    <source>
        <dbReference type="Pfam" id="PF01872"/>
    </source>
</evidence>
<dbReference type="HOGENOM" id="CLU_043966_4_1_0"/>
<dbReference type="KEGG" id="pbs:Plabr_1049"/>
<organism evidence="2 3">
    <name type="scientific">Rubinisphaera brasiliensis (strain ATCC 49424 / DSM 5305 / JCM 21570 / IAM 15109 / NBRC 103401 / IFAM 1448)</name>
    <name type="common">Planctomyces brasiliensis</name>
    <dbReference type="NCBI Taxonomy" id="756272"/>
    <lineage>
        <taxon>Bacteria</taxon>
        <taxon>Pseudomonadati</taxon>
        <taxon>Planctomycetota</taxon>
        <taxon>Planctomycetia</taxon>
        <taxon>Planctomycetales</taxon>
        <taxon>Planctomycetaceae</taxon>
        <taxon>Rubinisphaera</taxon>
    </lineage>
</organism>